<evidence type="ECO:0000256" key="5">
    <source>
        <dbReference type="ARBA" id="ARBA00022989"/>
    </source>
</evidence>
<dbReference type="InterPro" id="IPR050833">
    <property type="entry name" value="Poly_Biosynth_Transport"/>
</dbReference>
<evidence type="ECO:0000313" key="10">
    <source>
        <dbReference type="Proteomes" id="UP000258253"/>
    </source>
</evidence>
<dbReference type="PATRIC" id="fig|573.1358.peg.5132"/>
<feature type="transmembrane region" description="Helical" evidence="7">
    <location>
        <begin position="166"/>
        <end position="184"/>
    </location>
</feature>
<dbReference type="PANTHER" id="PTHR30250">
    <property type="entry name" value="PST FAMILY PREDICTED COLANIC ACID TRANSPORTER"/>
    <property type="match status" value="1"/>
</dbReference>
<feature type="transmembrane region" description="Helical" evidence="7">
    <location>
        <begin position="196"/>
        <end position="218"/>
    </location>
</feature>
<reference evidence="8" key="1">
    <citation type="submission" date="2014-12" db="EMBL/GenBank/DDBJ databases">
        <authorList>
            <person name="Aslett M."/>
        </authorList>
    </citation>
    <scope>NUCLEOTIDE SEQUENCE</scope>
    <source>
        <strain evidence="8">ST15</strain>
    </source>
</reference>
<evidence type="ECO:0000256" key="6">
    <source>
        <dbReference type="ARBA" id="ARBA00023136"/>
    </source>
</evidence>
<dbReference type="KEGG" id="kpx:PMK1_04938"/>
<dbReference type="PANTHER" id="PTHR30250:SF10">
    <property type="entry name" value="LIPOPOLYSACCHARIDE BIOSYNTHESIS PROTEIN WZXC"/>
    <property type="match status" value="1"/>
</dbReference>
<reference evidence="8" key="2">
    <citation type="submission" date="2015-02" db="EMBL/GenBank/DDBJ databases">
        <title>The capsule biosynthesis cluster of Klebsiella pneumoniae ST15 NDM-1 bearing Outbreak Lineage 1.</title>
        <authorList>
            <person name="Chung H."/>
            <person name="Baker S."/>
            <person name="Thomson N.R."/>
        </authorList>
    </citation>
    <scope>NUCLEOTIDE SEQUENCE</scope>
    <source>
        <strain evidence="8">ST15</strain>
    </source>
</reference>
<organism evidence="8">
    <name type="scientific">Klebsiella pneumoniae</name>
    <dbReference type="NCBI Taxonomy" id="573"/>
    <lineage>
        <taxon>Bacteria</taxon>
        <taxon>Pseudomonadati</taxon>
        <taxon>Pseudomonadota</taxon>
        <taxon>Gammaproteobacteria</taxon>
        <taxon>Enterobacterales</taxon>
        <taxon>Enterobacteriaceae</taxon>
        <taxon>Klebsiella/Raoultella group</taxon>
        <taxon>Klebsiella</taxon>
        <taxon>Klebsiella pneumoniae complex</taxon>
    </lineage>
</organism>
<dbReference type="GO" id="GO:0005886">
    <property type="term" value="C:plasma membrane"/>
    <property type="evidence" value="ECO:0007669"/>
    <property type="project" value="UniProtKB-SubCell"/>
</dbReference>
<feature type="transmembrane region" description="Helical" evidence="7">
    <location>
        <begin position="12"/>
        <end position="32"/>
    </location>
</feature>
<feature type="transmembrane region" description="Helical" evidence="7">
    <location>
        <begin position="412"/>
        <end position="430"/>
    </location>
</feature>
<dbReference type="EMBL" id="LN714331">
    <property type="protein sequence ID" value="CEK42941.1"/>
    <property type="molecule type" value="Genomic_DNA"/>
</dbReference>
<feature type="transmembrane region" description="Helical" evidence="7">
    <location>
        <begin position="355"/>
        <end position="375"/>
    </location>
</feature>
<gene>
    <name evidence="8" type="primary">wzx</name>
    <name evidence="9" type="synonym">wzxC</name>
    <name evidence="9" type="ORF">SAMEA3538828_00124</name>
</gene>
<evidence type="ECO:0000313" key="8">
    <source>
        <dbReference type="EMBL" id="CEK42941.1"/>
    </source>
</evidence>
<dbReference type="Proteomes" id="UP000258253">
    <property type="component" value="Unassembled WGS sequence"/>
</dbReference>
<evidence type="ECO:0000313" key="9">
    <source>
        <dbReference type="EMBL" id="SYR26485.1"/>
    </source>
</evidence>
<evidence type="ECO:0000256" key="4">
    <source>
        <dbReference type="ARBA" id="ARBA00022692"/>
    </source>
</evidence>
<dbReference type="EMBL" id="ULCI01000001">
    <property type="protein sequence ID" value="SYR26485.1"/>
    <property type="molecule type" value="Genomic_DNA"/>
</dbReference>
<feature type="transmembrane region" description="Helical" evidence="7">
    <location>
        <begin position="238"/>
        <end position="261"/>
    </location>
</feature>
<evidence type="ECO:0000256" key="7">
    <source>
        <dbReference type="SAM" id="Phobius"/>
    </source>
</evidence>
<evidence type="ECO:0000256" key="1">
    <source>
        <dbReference type="ARBA" id="ARBA00004651"/>
    </source>
</evidence>
<dbReference type="NCBIfam" id="NF007773">
    <property type="entry name" value="PRK10459.1"/>
    <property type="match status" value="1"/>
</dbReference>
<dbReference type="RefSeq" id="WP_020324382.1">
    <property type="nucleotide sequence ID" value="NZ_CABFWY010000001.1"/>
</dbReference>
<feature type="transmembrane region" description="Helical" evidence="7">
    <location>
        <begin position="381"/>
        <end position="400"/>
    </location>
</feature>
<keyword evidence="5 7" id="KW-1133">Transmembrane helix</keyword>
<comment type="similarity">
    <text evidence="2">Belongs to the polysaccharide synthase family.</text>
</comment>
<feature type="transmembrane region" description="Helical" evidence="7">
    <location>
        <begin position="107"/>
        <end position="131"/>
    </location>
</feature>
<feature type="transmembrane region" description="Helical" evidence="7">
    <location>
        <begin position="442"/>
        <end position="464"/>
    </location>
</feature>
<feature type="transmembrane region" description="Helical" evidence="7">
    <location>
        <begin position="38"/>
        <end position="63"/>
    </location>
</feature>
<feature type="transmembrane region" description="Helical" evidence="7">
    <location>
        <begin position="322"/>
        <end position="343"/>
    </location>
</feature>
<feature type="transmembrane region" description="Helical" evidence="7">
    <location>
        <begin position="75"/>
        <end position="95"/>
    </location>
</feature>
<accession>A0A0B6XKH0</accession>
<keyword evidence="3" id="KW-1003">Cell membrane</keyword>
<evidence type="ECO:0000256" key="3">
    <source>
        <dbReference type="ARBA" id="ARBA00022475"/>
    </source>
</evidence>
<dbReference type="CDD" id="cd13127">
    <property type="entry name" value="MATE_tuaB_like"/>
    <property type="match status" value="1"/>
</dbReference>
<dbReference type="Pfam" id="PF13440">
    <property type="entry name" value="Polysacc_synt_3"/>
    <property type="match status" value="1"/>
</dbReference>
<reference evidence="9 10" key="3">
    <citation type="submission" date="2018-08" db="EMBL/GenBank/DDBJ databases">
        <authorList>
            <consortium name="Pathogen Informatics"/>
        </authorList>
    </citation>
    <scope>NUCLEOTIDE SEQUENCE [LARGE SCALE GENOMIC DNA]</scope>
    <source>
        <strain evidence="9 10">EuSCAPE_HU047</strain>
    </source>
</reference>
<sequence length="479" mass="53697">MSLFNNAKWVAISQVVKVLVQLINIVYLARLIPPGEYGIMAMALVIINFGMLIRDLGTAAAIIQRKKIDDDIINSIFWLNLFMGIGIALSVIAFSPLVSSFFHEPKLILVLLCISIIFPLSSSSSAHLALLERESKFKKIASIEIFSSVIGVGVALFLAYKNFGVYSLVWQTVIFNALSTIQFWKASGWRPCLKKMFVFSGLKEIFGFSAHLSIFNLINYFSRNADSLIIGRYMAPPILGAYSLAYRIMLFPLASLTFVAARSLFPILSKNQDDHVQLKKTYLDCVYAILFLVIPLMSGLAFLSKPFVILIFGKQWMLTADILLWLAPTAIIQSVLSTTGTVFMAKGRTDILMKLGILGMILYMSAFIAGVQFNIITFAKFYFIANVINFLPAMFLLMKIINGTLLEFFKRILPIVCVGFLMIVVMYVTNRPLKLLLNEDSFVYLIAMSIVGAFTYVLISLFFLKDVKEFVLNKLPFTG</sequence>
<comment type="subcellular location">
    <subcellularLocation>
        <location evidence="1">Cell membrane</location>
        <topology evidence="1">Multi-pass membrane protein</topology>
    </subcellularLocation>
</comment>
<keyword evidence="6 7" id="KW-0472">Membrane</keyword>
<dbReference type="AlphaFoldDB" id="A0A0B6XKH0"/>
<feature type="transmembrane region" description="Helical" evidence="7">
    <location>
        <begin position="143"/>
        <end position="160"/>
    </location>
</feature>
<feature type="transmembrane region" description="Helical" evidence="7">
    <location>
        <begin position="282"/>
        <end position="302"/>
    </location>
</feature>
<proteinExistence type="inferred from homology"/>
<name>A0A0B6XKH0_KLEPN</name>
<protein>
    <submittedName>
        <fullName evidence="8">Polysaccharide biosynthesis protein</fullName>
    </submittedName>
</protein>
<evidence type="ECO:0000256" key="2">
    <source>
        <dbReference type="ARBA" id="ARBA00007430"/>
    </source>
</evidence>
<keyword evidence="4 7" id="KW-0812">Transmembrane</keyword>